<evidence type="ECO:0000313" key="2">
    <source>
        <dbReference type="EMBL" id="KAK8890021.1"/>
    </source>
</evidence>
<dbReference type="EMBL" id="JAPFFF010000005">
    <property type="protein sequence ID" value="KAK8890021.1"/>
    <property type="molecule type" value="Genomic_DNA"/>
</dbReference>
<feature type="transmembrane region" description="Helical" evidence="1">
    <location>
        <begin position="52"/>
        <end position="73"/>
    </location>
</feature>
<accession>A0ABR2KFX1</accession>
<keyword evidence="1" id="KW-1133">Transmembrane helix</keyword>
<name>A0ABR2KFX1_9EUKA</name>
<keyword evidence="1" id="KW-0472">Membrane</keyword>
<dbReference type="Proteomes" id="UP001470230">
    <property type="component" value="Unassembled WGS sequence"/>
</dbReference>
<feature type="transmembrane region" description="Helical" evidence="1">
    <location>
        <begin position="80"/>
        <end position="98"/>
    </location>
</feature>
<comment type="caution">
    <text evidence="2">The sequence shown here is derived from an EMBL/GenBank/DDBJ whole genome shotgun (WGS) entry which is preliminary data.</text>
</comment>
<reference evidence="2 3" key="1">
    <citation type="submission" date="2024-04" db="EMBL/GenBank/DDBJ databases">
        <title>Tritrichomonas musculus Genome.</title>
        <authorList>
            <person name="Alves-Ferreira E."/>
            <person name="Grigg M."/>
            <person name="Lorenzi H."/>
            <person name="Galac M."/>
        </authorList>
    </citation>
    <scope>NUCLEOTIDE SEQUENCE [LARGE SCALE GENOMIC DNA]</scope>
    <source>
        <strain evidence="2 3">EAF2021</strain>
    </source>
</reference>
<keyword evidence="1" id="KW-0812">Transmembrane</keyword>
<organism evidence="2 3">
    <name type="scientific">Tritrichomonas musculus</name>
    <dbReference type="NCBI Taxonomy" id="1915356"/>
    <lineage>
        <taxon>Eukaryota</taxon>
        <taxon>Metamonada</taxon>
        <taxon>Parabasalia</taxon>
        <taxon>Tritrichomonadida</taxon>
        <taxon>Tritrichomonadidae</taxon>
        <taxon>Tritrichomonas</taxon>
    </lineage>
</organism>
<feature type="transmembrane region" description="Helical" evidence="1">
    <location>
        <begin position="156"/>
        <end position="189"/>
    </location>
</feature>
<keyword evidence="3" id="KW-1185">Reference proteome</keyword>
<proteinExistence type="predicted"/>
<evidence type="ECO:0000313" key="3">
    <source>
        <dbReference type="Proteomes" id="UP001470230"/>
    </source>
</evidence>
<evidence type="ECO:0000256" key="1">
    <source>
        <dbReference type="SAM" id="Phobius"/>
    </source>
</evidence>
<gene>
    <name evidence="2" type="ORF">M9Y10_034780</name>
</gene>
<protein>
    <submittedName>
        <fullName evidence="2">Uncharacterized protein</fullName>
    </submittedName>
</protein>
<sequence>MRLNRENTLIEDNSYPLEGMHQEEICKYFTVVFKPYEPIIKQFEAALLLHNVPLYITIIIICGIFITALKVVVDSEFPTIFFFICLIPSINMLLLIGGRNMLSLLCIEIPELPEGLPNRVMSVDELVRILWRPLTFIWRIVFFAYRVFVCPNIIDIIAFLFTVIVFGLLLCVLDGVFIFSVILGIFLFFPPLLTREYVYSFLMAHLGHPIPEKEKEDYYQPVLKAKLE</sequence>